<dbReference type="OrthoDB" id="1923497at2759"/>
<reference evidence="9" key="1">
    <citation type="journal article" date="2016" name="Nat. Biotechnol.">
        <title>Sequencing wild and cultivated cassava and related species reveals extensive interspecific hybridization and genetic diversity.</title>
        <authorList>
            <person name="Bredeson J.V."/>
            <person name="Lyons J.B."/>
            <person name="Prochnik S.E."/>
            <person name="Wu G.A."/>
            <person name="Ha C.M."/>
            <person name="Edsinger-Gonzales E."/>
            <person name="Grimwood J."/>
            <person name="Schmutz J."/>
            <person name="Rabbi I.Y."/>
            <person name="Egesi C."/>
            <person name="Nauluvula P."/>
            <person name="Lebot V."/>
            <person name="Ndunguru J."/>
            <person name="Mkamilo G."/>
            <person name="Bart R.S."/>
            <person name="Setter T.L."/>
            <person name="Gleadow R.M."/>
            <person name="Kulakow P."/>
            <person name="Ferguson M.E."/>
            <person name="Rounsley S."/>
            <person name="Rokhsar D.S."/>
        </authorList>
    </citation>
    <scope>NUCLEOTIDE SEQUENCE [LARGE SCALE GENOMIC DNA]</scope>
    <source>
        <strain evidence="9">cv. AM560-2</strain>
    </source>
</reference>
<accession>A0A2C9UD75</accession>
<name>A0A2C9UD75_MANES</name>
<dbReference type="GO" id="GO:0016020">
    <property type="term" value="C:membrane"/>
    <property type="evidence" value="ECO:0007669"/>
    <property type="project" value="UniProtKB-SubCell"/>
</dbReference>
<organism evidence="8 9">
    <name type="scientific">Manihot esculenta</name>
    <name type="common">Cassava</name>
    <name type="synonym">Jatropha manihot</name>
    <dbReference type="NCBI Taxonomy" id="3983"/>
    <lineage>
        <taxon>Eukaryota</taxon>
        <taxon>Viridiplantae</taxon>
        <taxon>Streptophyta</taxon>
        <taxon>Embryophyta</taxon>
        <taxon>Tracheophyta</taxon>
        <taxon>Spermatophyta</taxon>
        <taxon>Magnoliopsida</taxon>
        <taxon>eudicotyledons</taxon>
        <taxon>Gunneridae</taxon>
        <taxon>Pentapetalae</taxon>
        <taxon>rosids</taxon>
        <taxon>fabids</taxon>
        <taxon>Malpighiales</taxon>
        <taxon>Euphorbiaceae</taxon>
        <taxon>Crotonoideae</taxon>
        <taxon>Manihoteae</taxon>
        <taxon>Manihot</taxon>
    </lineage>
</organism>
<evidence type="ECO:0000256" key="5">
    <source>
        <dbReference type="ARBA" id="ARBA00022989"/>
    </source>
</evidence>
<dbReference type="PANTHER" id="PTHR31585:SF12">
    <property type="entry name" value="FOLATE-BIOPTERIN TRANSPORTER 9, CHLOROPLASTIC-RELATED"/>
    <property type="match status" value="1"/>
</dbReference>
<feature type="transmembrane region" description="Helical" evidence="7">
    <location>
        <begin position="451"/>
        <end position="476"/>
    </location>
</feature>
<dbReference type="InterPro" id="IPR036259">
    <property type="entry name" value="MFS_trans_sf"/>
</dbReference>
<dbReference type="EMBL" id="CM004401">
    <property type="protein sequence ID" value="OAY28173.1"/>
    <property type="molecule type" value="Genomic_DNA"/>
</dbReference>
<comment type="subcellular location">
    <subcellularLocation>
        <location evidence="1">Membrane</location>
        <topology evidence="1">Multi-pass membrane protein</topology>
    </subcellularLocation>
</comment>
<feature type="transmembrane region" description="Helical" evidence="7">
    <location>
        <begin position="228"/>
        <end position="249"/>
    </location>
</feature>
<protein>
    <recommendedName>
        <fullName evidence="10">Major facilitator superfamily (MFS) profile domain-containing protein</fullName>
    </recommendedName>
</protein>
<evidence type="ECO:0000313" key="9">
    <source>
        <dbReference type="Proteomes" id="UP000091857"/>
    </source>
</evidence>
<proteinExistence type="inferred from homology"/>
<feature type="transmembrane region" description="Helical" evidence="7">
    <location>
        <begin position="488"/>
        <end position="506"/>
    </location>
</feature>
<dbReference type="Gramene" id="Manes.15G047100.1.v8.1">
    <property type="protein sequence ID" value="Manes.15G047100.1.v8.1.CDS"/>
    <property type="gene ID" value="Manes.15G047100.v8.1"/>
</dbReference>
<dbReference type="OMA" id="QYSCSLP"/>
<dbReference type="NCBIfam" id="TIGR00788">
    <property type="entry name" value="fbt"/>
    <property type="match status" value="1"/>
</dbReference>
<evidence type="ECO:0000256" key="7">
    <source>
        <dbReference type="SAM" id="Phobius"/>
    </source>
</evidence>
<dbReference type="AlphaFoldDB" id="A0A2C9UD75"/>
<dbReference type="SUPFAM" id="SSF103473">
    <property type="entry name" value="MFS general substrate transporter"/>
    <property type="match status" value="1"/>
</dbReference>
<feature type="transmembrane region" description="Helical" evidence="7">
    <location>
        <begin position="314"/>
        <end position="337"/>
    </location>
</feature>
<dbReference type="GO" id="GO:0008517">
    <property type="term" value="F:folic acid transmembrane transporter activity"/>
    <property type="evidence" value="ECO:0000318"/>
    <property type="project" value="GO_Central"/>
</dbReference>
<dbReference type="GO" id="GO:0098838">
    <property type="term" value="P:folate transmembrane transport"/>
    <property type="evidence" value="ECO:0000318"/>
    <property type="project" value="GO_Central"/>
</dbReference>
<dbReference type="Gramene" id="Manes.15G047100.2.v8.1">
    <property type="protein sequence ID" value="Manes.15G047100.2.v8.1.CDS"/>
    <property type="gene ID" value="Manes.15G047100.v8.1"/>
</dbReference>
<comment type="caution">
    <text evidence="8">The sequence shown here is derived from an EMBL/GenBank/DDBJ whole genome shotgun (WGS) entry which is preliminary data.</text>
</comment>
<evidence type="ECO:0000313" key="8">
    <source>
        <dbReference type="EMBL" id="OAY28173.1"/>
    </source>
</evidence>
<keyword evidence="6 7" id="KW-0472">Membrane</keyword>
<dbReference type="InterPro" id="IPR039309">
    <property type="entry name" value="BT1"/>
</dbReference>
<dbReference type="Proteomes" id="UP000091857">
    <property type="component" value="Chromosome 15"/>
</dbReference>
<sequence length="550" mass="60895">MIPSSPATQHPMSTIIPKTPNLCLYPPKLSHVHLKPIKCSFQNQNPNTINRLAKPRTHLFGVITPRPVFPQKGNASRGHEEKRSFAQVGSQQMAVLCGFGYWMQGFRCFPWLALNFHMTYNLNLHPSILQLVQHSANLPMVAKPLYGILSDAIYIGGAHRIPYILIGVLLQALSWGPLGFVPVAREVLPTLLACILLGNLGASLTEVAKDALVAEYGQKHKKRGLQSYAFMASALGGILGNLLGGCFLLKMPPQNMFIIFVFLLFIELAISQTVREESLGLAQLSHHNLAKKSIWENIRKQLNGLKMALGEESISWPLIWVVASIATVPALSGSIFCYQMQCLHLDPSVIGMSRVIGQLILLSMTILYDRYLKEVPMRKLIGAVQFLYAASLLLDFVLVRQINLRFGIPNEIFVCCFSGIADTLAQFKLLPFSVLLANLCPRGCEGSLTSFLASTLCLSSIFGGFLGVGLASLMGVTAGNYLNLPVQILIQFVAALLPLVWIQLVPSQPIVEKHRKKGLSKRTRKNRRIGRMVLGSICVHRRERESETRR</sequence>
<dbReference type="Gene3D" id="1.20.1250.20">
    <property type="entry name" value="MFS general substrate transporter like domains"/>
    <property type="match status" value="1"/>
</dbReference>
<keyword evidence="9" id="KW-1185">Reference proteome</keyword>
<feature type="transmembrane region" description="Helical" evidence="7">
    <location>
        <begin position="349"/>
        <end position="368"/>
    </location>
</feature>
<evidence type="ECO:0000256" key="1">
    <source>
        <dbReference type="ARBA" id="ARBA00004141"/>
    </source>
</evidence>
<evidence type="ECO:0000256" key="2">
    <source>
        <dbReference type="ARBA" id="ARBA00007015"/>
    </source>
</evidence>
<dbReference type="PANTHER" id="PTHR31585">
    <property type="entry name" value="FOLATE-BIOPTERIN TRANSPORTER 1, CHLOROPLASTIC"/>
    <property type="match status" value="1"/>
</dbReference>
<dbReference type="InterPro" id="IPR004324">
    <property type="entry name" value="FBT"/>
</dbReference>
<keyword evidence="3" id="KW-0813">Transport</keyword>
<evidence type="ECO:0000256" key="4">
    <source>
        <dbReference type="ARBA" id="ARBA00022692"/>
    </source>
</evidence>
<gene>
    <name evidence="8" type="ORF">MANES_15G047100v8</name>
</gene>
<comment type="similarity">
    <text evidence="2">Belongs to the major facilitator superfamily. Folate-biopterin transporter (TC 2.A.71) family.</text>
</comment>
<evidence type="ECO:0000256" key="6">
    <source>
        <dbReference type="ARBA" id="ARBA00023136"/>
    </source>
</evidence>
<keyword evidence="4 7" id="KW-0812">Transmembrane</keyword>
<evidence type="ECO:0008006" key="10">
    <source>
        <dbReference type="Google" id="ProtNLM"/>
    </source>
</evidence>
<feature type="transmembrane region" description="Helical" evidence="7">
    <location>
        <begin position="256"/>
        <end position="274"/>
    </location>
</feature>
<keyword evidence="5 7" id="KW-1133">Transmembrane helix</keyword>
<evidence type="ECO:0000256" key="3">
    <source>
        <dbReference type="ARBA" id="ARBA00022448"/>
    </source>
</evidence>
<dbReference type="Pfam" id="PF03092">
    <property type="entry name" value="BT1"/>
    <property type="match status" value="1"/>
</dbReference>
<feature type="transmembrane region" description="Helical" evidence="7">
    <location>
        <begin position="380"/>
        <end position="399"/>
    </location>
</feature>